<evidence type="ECO:0000256" key="4">
    <source>
        <dbReference type="ARBA" id="ARBA00022692"/>
    </source>
</evidence>
<evidence type="ECO:0000256" key="5">
    <source>
        <dbReference type="ARBA" id="ARBA00022989"/>
    </source>
</evidence>
<evidence type="ECO:0000256" key="2">
    <source>
        <dbReference type="ARBA" id="ARBA00005774"/>
    </source>
</evidence>
<protein>
    <submittedName>
        <fullName evidence="8">Uncharacterized protein UPF0114</fullName>
    </submittedName>
</protein>
<evidence type="ECO:0000313" key="8">
    <source>
        <dbReference type="EMBL" id="CUS51841.1"/>
    </source>
</evidence>
<dbReference type="HAMAP" id="MF_00143">
    <property type="entry name" value="UPF0114"/>
    <property type="match status" value="1"/>
</dbReference>
<feature type="transmembrane region" description="Helical" evidence="7">
    <location>
        <begin position="108"/>
        <end position="125"/>
    </location>
</feature>
<sequence length="175" mass="19804">MVERFIERIVFYSRWLLAPMFVGLALALVFLLVSFLSELVHFVSTDGMFHSKQTVLLILELIDLTLIASLVAMVTIAGYENFVSKIDFKSDLERPDWMGKVDFAGLKLKLISALVAISSIELLKVFLNSSSYNKDEILWRVIIHTVFVASGFIFALTEKFMPHHEDKDAGTSKLV</sequence>
<keyword evidence="6 7" id="KW-0472">Membrane</keyword>
<feature type="transmembrane region" description="Helical" evidence="7">
    <location>
        <begin position="56"/>
        <end position="79"/>
    </location>
</feature>
<keyword evidence="5 7" id="KW-1133">Transmembrane helix</keyword>
<dbReference type="EMBL" id="CZRL01000069">
    <property type="protein sequence ID" value="CUS51841.1"/>
    <property type="molecule type" value="Genomic_DNA"/>
</dbReference>
<dbReference type="AlphaFoldDB" id="A0A160TQU9"/>
<gene>
    <name evidence="8" type="ORF">MGWOODY_XGa1651</name>
</gene>
<comment type="similarity">
    <text evidence="2">Belongs to the UPF0114 family.</text>
</comment>
<feature type="transmembrane region" description="Helical" evidence="7">
    <location>
        <begin position="137"/>
        <end position="157"/>
    </location>
</feature>
<dbReference type="PANTHER" id="PTHR38596">
    <property type="entry name" value="UPF0114 PROTEIN YQHA"/>
    <property type="match status" value="1"/>
</dbReference>
<dbReference type="InterPro" id="IPR005134">
    <property type="entry name" value="UPF0114"/>
</dbReference>
<keyword evidence="4 7" id="KW-0812">Transmembrane</keyword>
<accession>A0A160TQU9</accession>
<name>A0A160TQU9_9ZZZZ</name>
<dbReference type="Pfam" id="PF03350">
    <property type="entry name" value="UPF0114"/>
    <property type="match status" value="1"/>
</dbReference>
<evidence type="ECO:0000256" key="7">
    <source>
        <dbReference type="SAM" id="Phobius"/>
    </source>
</evidence>
<organism evidence="8">
    <name type="scientific">hydrothermal vent metagenome</name>
    <dbReference type="NCBI Taxonomy" id="652676"/>
    <lineage>
        <taxon>unclassified sequences</taxon>
        <taxon>metagenomes</taxon>
        <taxon>ecological metagenomes</taxon>
    </lineage>
</organism>
<reference evidence="8" key="1">
    <citation type="submission" date="2015-10" db="EMBL/GenBank/DDBJ databases">
        <authorList>
            <person name="Gilbert D.G."/>
        </authorList>
    </citation>
    <scope>NUCLEOTIDE SEQUENCE</scope>
</reference>
<proteinExistence type="inferred from homology"/>
<dbReference type="GO" id="GO:0005886">
    <property type="term" value="C:plasma membrane"/>
    <property type="evidence" value="ECO:0007669"/>
    <property type="project" value="UniProtKB-SubCell"/>
</dbReference>
<dbReference type="NCBIfam" id="TIGR00645">
    <property type="entry name" value="HI0507"/>
    <property type="match status" value="1"/>
</dbReference>
<dbReference type="PANTHER" id="PTHR38596:SF1">
    <property type="entry name" value="UPF0114 PROTEIN YQHA"/>
    <property type="match status" value="1"/>
</dbReference>
<feature type="transmembrane region" description="Helical" evidence="7">
    <location>
        <begin position="12"/>
        <end position="36"/>
    </location>
</feature>
<dbReference type="InterPro" id="IPR020761">
    <property type="entry name" value="UPF0114_bac"/>
</dbReference>
<keyword evidence="3" id="KW-1003">Cell membrane</keyword>
<evidence type="ECO:0000256" key="3">
    <source>
        <dbReference type="ARBA" id="ARBA00022475"/>
    </source>
</evidence>
<comment type="subcellular location">
    <subcellularLocation>
        <location evidence="1">Cell membrane</location>
        <topology evidence="1">Multi-pass membrane protein</topology>
    </subcellularLocation>
</comment>
<evidence type="ECO:0000256" key="1">
    <source>
        <dbReference type="ARBA" id="ARBA00004651"/>
    </source>
</evidence>
<evidence type="ECO:0000256" key="6">
    <source>
        <dbReference type="ARBA" id="ARBA00023136"/>
    </source>
</evidence>